<dbReference type="GO" id="GO:0003700">
    <property type="term" value="F:DNA-binding transcription factor activity"/>
    <property type="evidence" value="ECO:0007669"/>
    <property type="project" value="InterPro"/>
</dbReference>
<keyword evidence="1" id="KW-0678">Repressor</keyword>
<keyword evidence="4" id="KW-0805">Transcription regulation</keyword>
<evidence type="ECO:0000259" key="9">
    <source>
        <dbReference type="Pfam" id="PF03061"/>
    </source>
</evidence>
<dbReference type="Gene3D" id="3.10.129.10">
    <property type="entry name" value="Hotdog Thioesterase"/>
    <property type="match status" value="1"/>
</dbReference>
<dbReference type="InterPro" id="IPR036390">
    <property type="entry name" value="WH_DNA-bd_sf"/>
</dbReference>
<dbReference type="Proteomes" id="UP000433181">
    <property type="component" value="Unassembled WGS sequence"/>
</dbReference>
<dbReference type="SUPFAM" id="SSF54637">
    <property type="entry name" value="Thioesterase/thiol ester dehydrase-isomerase"/>
    <property type="match status" value="1"/>
</dbReference>
<evidence type="ECO:0000256" key="3">
    <source>
        <dbReference type="ARBA" id="ARBA00022832"/>
    </source>
</evidence>
<keyword evidence="6" id="KW-0238">DNA-binding</keyword>
<keyword evidence="2" id="KW-0444">Lipid biosynthesis</keyword>
<dbReference type="GO" id="GO:0003677">
    <property type="term" value="F:DNA binding"/>
    <property type="evidence" value="ECO:0007669"/>
    <property type="project" value="UniProtKB-KW"/>
</dbReference>
<keyword evidence="7" id="KW-0275">Fatty acid biosynthesis</keyword>
<keyword evidence="11" id="KW-1185">Reference proteome</keyword>
<keyword evidence="8" id="KW-0804">Transcription</keyword>
<gene>
    <name evidence="10" type="primary">fapR</name>
    <name evidence="10" type="ORF">FYJ84_00195</name>
</gene>
<dbReference type="CDD" id="cd03440">
    <property type="entry name" value="hot_dog"/>
    <property type="match status" value="1"/>
</dbReference>
<dbReference type="RefSeq" id="WP_154404954.1">
    <property type="nucleotide sequence ID" value="NZ_JAQXJM010000032.1"/>
</dbReference>
<dbReference type="InterPro" id="IPR017275">
    <property type="entry name" value="Transcription_factor_FapR"/>
</dbReference>
<proteinExistence type="predicted"/>
<evidence type="ECO:0000256" key="6">
    <source>
        <dbReference type="ARBA" id="ARBA00023125"/>
    </source>
</evidence>
<evidence type="ECO:0000256" key="2">
    <source>
        <dbReference type="ARBA" id="ARBA00022516"/>
    </source>
</evidence>
<dbReference type="GO" id="GO:0045717">
    <property type="term" value="P:negative regulation of fatty acid biosynthetic process"/>
    <property type="evidence" value="ECO:0007669"/>
    <property type="project" value="InterPro"/>
</dbReference>
<reference evidence="10 11" key="1">
    <citation type="submission" date="2019-08" db="EMBL/GenBank/DDBJ databases">
        <title>In-depth cultivation of the pig gut microbiome towards novel bacterial diversity and tailored functional studies.</title>
        <authorList>
            <person name="Wylensek D."/>
            <person name="Hitch T.C.A."/>
            <person name="Clavel T."/>
        </authorList>
    </citation>
    <scope>NUCLEOTIDE SEQUENCE [LARGE SCALE GENOMIC DNA]</scope>
    <source>
        <strain evidence="10 11">WCA-693-APC-5D-A</strain>
    </source>
</reference>
<evidence type="ECO:0000256" key="8">
    <source>
        <dbReference type="ARBA" id="ARBA00023163"/>
    </source>
</evidence>
<comment type="caution">
    <text evidence="10">The sequence shown here is derived from an EMBL/GenBank/DDBJ whole genome shotgun (WGS) entry which is preliminary data.</text>
</comment>
<dbReference type="GeneID" id="96777329"/>
<dbReference type="AlphaFoldDB" id="A0A6I2U7D8"/>
<evidence type="ECO:0000313" key="10">
    <source>
        <dbReference type="EMBL" id="MSU07423.1"/>
    </source>
</evidence>
<dbReference type="InterPro" id="IPR029069">
    <property type="entry name" value="HotDog_dom_sf"/>
</dbReference>
<dbReference type="Gene3D" id="1.10.10.10">
    <property type="entry name" value="Winged helix-like DNA-binding domain superfamily/Winged helix DNA-binding domain"/>
    <property type="match status" value="1"/>
</dbReference>
<evidence type="ECO:0000313" key="11">
    <source>
        <dbReference type="Proteomes" id="UP000433181"/>
    </source>
</evidence>
<dbReference type="PIRSF" id="PIRSF037733">
    <property type="entry name" value="Transcription_factor_FapR"/>
    <property type="match status" value="1"/>
</dbReference>
<protein>
    <submittedName>
        <fullName evidence="10">Transcription factor FapR</fullName>
    </submittedName>
</protein>
<dbReference type="GO" id="GO:0045892">
    <property type="term" value="P:negative regulation of DNA-templated transcription"/>
    <property type="evidence" value="ECO:0007669"/>
    <property type="project" value="InterPro"/>
</dbReference>
<evidence type="ECO:0000256" key="4">
    <source>
        <dbReference type="ARBA" id="ARBA00023015"/>
    </source>
</evidence>
<feature type="domain" description="Thioesterase" evidence="9">
    <location>
        <begin position="121"/>
        <end position="173"/>
    </location>
</feature>
<dbReference type="NCBIfam" id="NF003359">
    <property type="entry name" value="PRK04424.1"/>
    <property type="match status" value="1"/>
</dbReference>
<keyword evidence="5" id="KW-0443">Lipid metabolism</keyword>
<sequence length="187" mass="21309">MARLKKKERHEILLRQVREKPFLTDEELAGLFEVSIQTIRLDRMELGIPEVRERIRQVAEKAQDNITALEKTEVVGDVIDLERGHSGISLLKITEDMVFARNKIAKGHFIFSQANSLALALIDAPLAVTGVANIKYKVPVKVGEMLIAKAEVIKQRSNKFFVWVKTRNEKQEVFRAKFIMVSLAEVN</sequence>
<evidence type="ECO:0000256" key="7">
    <source>
        <dbReference type="ARBA" id="ARBA00023160"/>
    </source>
</evidence>
<dbReference type="InterPro" id="IPR006683">
    <property type="entry name" value="Thioestr_dom"/>
</dbReference>
<organism evidence="10 11">
    <name type="scientific">Anaerovibrio slackiae</name>
    <dbReference type="NCBI Taxonomy" id="2652309"/>
    <lineage>
        <taxon>Bacteria</taxon>
        <taxon>Bacillati</taxon>
        <taxon>Bacillota</taxon>
        <taxon>Negativicutes</taxon>
        <taxon>Selenomonadales</taxon>
        <taxon>Selenomonadaceae</taxon>
        <taxon>Anaerovibrio</taxon>
    </lineage>
</organism>
<dbReference type="InterPro" id="IPR036388">
    <property type="entry name" value="WH-like_DNA-bd_sf"/>
</dbReference>
<evidence type="ECO:0000256" key="5">
    <source>
        <dbReference type="ARBA" id="ARBA00023098"/>
    </source>
</evidence>
<accession>A0A6I2U7D8</accession>
<dbReference type="SUPFAM" id="SSF46785">
    <property type="entry name" value="Winged helix' DNA-binding domain"/>
    <property type="match status" value="1"/>
</dbReference>
<keyword evidence="3" id="KW-0276">Fatty acid metabolism</keyword>
<name>A0A6I2U7D8_9FIRM</name>
<dbReference type="GO" id="GO:0006633">
    <property type="term" value="P:fatty acid biosynthetic process"/>
    <property type="evidence" value="ECO:0007669"/>
    <property type="project" value="UniProtKB-KW"/>
</dbReference>
<dbReference type="Pfam" id="PF03061">
    <property type="entry name" value="4HBT"/>
    <property type="match status" value="1"/>
</dbReference>
<dbReference type="EMBL" id="VUNR01000001">
    <property type="protein sequence ID" value="MSU07423.1"/>
    <property type="molecule type" value="Genomic_DNA"/>
</dbReference>
<evidence type="ECO:0000256" key="1">
    <source>
        <dbReference type="ARBA" id="ARBA00022491"/>
    </source>
</evidence>